<dbReference type="InterPro" id="IPR006747">
    <property type="entry name" value="DUF599"/>
</dbReference>
<feature type="transmembrane region" description="Helical" evidence="10">
    <location>
        <begin position="12"/>
        <end position="30"/>
    </location>
</feature>
<evidence type="ECO:0000256" key="3">
    <source>
        <dbReference type="ARBA" id="ARBA00022692"/>
    </source>
</evidence>
<dbReference type="InterPro" id="IPR006068">
    <property type="entry name" value="ATPase_P-typ_cation-transptr_C"/>
</dbReference>
<dbReference type="Pfam" id="PF04654">
    <property type="entry name" value="DUF599"/>
    <property type="match status" value="1"/>
</dbReference>
<dbReference type="Gene3D" id="3.40.50.1000">
    <property type="entry name" value="HAD superfamily/HAD-like"/>
    <property type="match status" value="1"/>
</dbReference>
<dbReference type="SUPFAM" id="SSF81660">
    <property type="entry name" value="Metal cation-transporting ATPase, ATP-binding domain N"/>
    <property type="match status" value="1"/>
</dbReference>
<keyword evidence="3 10" id="KW-0812">Transmembrane</keyword>
<dbReference type="SFLD" id="SFLDS00003">
    <property type="entry name" value="Haloacid_Dehalogenase"/>
    <property type="match status" value="1"/>
</dbReference>
<dbReference type="InterPro" id="IPR044492">
    <property type="entry name" value="P_typ_ATPase_HD_dom"/>
</dbReference>
<dbReference type="SMART" id="SM00831">
    <property type="entry name" value="Cation_ATPase_N"/>
    <property type="match status" value="1"/>
</dbReference>
<evidence type="ECO:0000256" key="6">
    <source>
        <dbReference type="ARBA" id="ARBA00022842"/>
    </source>
</evidence>
<dbReference type="PANTHER" id="PTHR42861">
    <property type="entry name" value="CALCIUM-TRANSPORTING ATPASE"/>
    <property type="match status" value="1"/>
</dbReference>
<evidence type="ECO:0000259" key="11">
    <source>
        <dbReference type="SMART" id="SM00831"/>
    </source>
</evidence>
<feature type="transmembrane region" description="Helical" evidence="10">
    <location>
        <begin position="992"/>
        <end position="1013"/>
    </location>
</feature>
<dbReference type="SFLD" id="SFLDG00002">
    <property type="entry name" value="C1.7:_P-type_atpase_like"/>
    <property type="match status" value="1"/>
</dbReference>
<dbReference type="SUPFAM" id="SSF81665">
    <property type="entry name" value="Calcium ATPase, transmembrane domain M"/>
    <property type="match status" value="1"/>
</dbReference>
<evidence type="ECO:0000256" key="9">
    <source>
        <dbReference type="ARBA" id="ARBA00023136"/>
    </source>
</evidence>
<feature type="transmembrane region" description="Helical" evidence="10">
    <location>
        <begin position="950"/>
        <end position="971"/>
    </location>
</feature>
<organism evidence="12 13">
    <name type="scientific">Candidatus Thiodictyon syntrophicum</name>
    <dbReference type="NCBI Taxonomy" id="1166950"/>
    <lineage>
        <taxon>Bacteria</taxon>
        <taxon>Pseudomonadati</taxon>
        <taxon>Pseudomonadota</taxon>
        <taxon>Gammaproteobacteria</taxon>
        <taxon>Chromatiales</taxon>
        <taxon>Chromatiaceae</taxon>
        <taxon>Thiodictyon</taxon>
    </lineage>
</organism>
<dbReference type="Pfam" id="PF13246">
    <property type="entry name" value="Cation_ATPase"/>
    <property type="match status" value="1"/>
</dbReference>
<keyword evidence="7" id="KW-1278">Translocase</keyword>
<evidence type="ECO:0000256" key="5">
    <source>
        <dbReference type="ARBA" id="ARBA00022840"/>
    </source>
</evidence>
<dbReference type="InterPro" id="IPR023298">
    <property type="entry name" value="ATPase_P-typ_TM_dom_sf"/>
</dbReference>
<feature type="transmembrane region" description="Helical" evidence="10">
    <location>
        <begin position="123"/>
        <end position="144"/>
    </location>
</feature>
<dbReference type="InterPro" id="IPR008250">
    <property type="entry name" value="ATPase_P-typ_transduc_dom_A_sf"/>
</dbReference>
<feature type="transmembrane region" description="Helical" evidence="10">
    <location>
        <begin position="508"/>
        <end position="532"/>
    </location>
</feature>
<feature type="transmembrane region" description="Helical" evidence="10">
    <location>
        <begin position="1061"/>
        <end position="1079"/>
    </location>
</feature>
<gene>
    <name evidence="12" type="ORF">THSYN_15140</name>
</gene>
<dbReference type="NCBIfam" id="TIGR01494">
    <property type="entry name" value="ATPase_P-type"/>
    <property type="match status" value="2"/>
</dbReference>
<keyword evidence="9 10" id="KW-0472">Membrane</keyword>
<accession>A0A2K8U995</accession>
<keyword evidence="13" id="KW-1185">Reference proteome</keyword>
<dbReference type="AlphaFoldDB" id="A0A2K8U995"/>
<dbReference type="InterPro" id="IPR036412">
    <property type="entry name" value="HAD-like_sf"/>
</dbReference>
<feature type="domain" description="Cation-transporting P-type ATPase N-terminal" evidence="11">
    <location>
        <begin position="237"/>
        <end position="310"/>
    </location>
</feature>
<comment type="subcellular location">
    <subcellularLocation>
        <location evidence="1">Endomembrane system</location>
        <topology evidence="1">Multi-pass membrane protein</topology>
    </subcellularLocation>
</comment>
<keyword evidence="6" id="KW-0460">Magnesium</keyword>
<dbReference type="InterPro" id="IPR023299">
    <property type="entry name" value="ATPase_P-typ_cyto_dom_N"/>
</dbReference>
<keyword evidence="5" id="KW-0067">ATP-binding</keyword>
<dbReference type="RefSeq" id="WP_100919894.1">
    <property type="nucleotide sequence ID" value="NZ_CP020370.1"/>
</dbReference>
<proteinExistence type="predicted"/>
<dbReference type="SUPFAM" id="SSF81653">
    <property type="entry name" value="Calcium ATPase, transduction domain A"/>
    <property type="match status" value="1"/>
</dbReference>
<dbReference type="EMBL" id="CP020370">
    <property type="protein sequence ID" value="AUB82150.1"/>
    <property type="molecule type" value="Genomic_DNA"/>
</dbReference>
<feature type="transmembrane region" description="Helical" evidence="10">
    <location>
        <begin position="1091"/>
        <end position="1110"/>
    </location>
</feature>
<dbReference type="PRINTS" id="PR00119">
    <property type="entry name" value="CATATPASE"/>
</dbReference>
<evidence type="ECO:0000256" key="7">
    <source>
        <dbReference type="ARBA" id="ARBA00022967"/>
    </source>
</evidence>
<dbReference type="GO" id="GO:0005524">
    <property type="term" value="F:ATP binding"/>
    <property type="evidence" value="ECO:0007669"/>
    <property type="project" value="UniProtKB-KW"/>
</dbReference>
<dbReference type="InterPro" id="IPR059000">
    <property type="entry name" value="ATPase_P-type_domA"/>
</dbReference>
<dbReference type="KEGG" id="tsy:THSYN_15140"/>
<dbReference type="Pfam" id="PF00690">
    <property type="entry name" value="Cation_ATPase_N"/>
    <property type="match status" value="1"/>
</dbReference>
<dbReference type="Gene3D" id="2.70.150.10">
    <property type="entry name" value="Calcium-transporting ATPase, cytoplasmic transduction domain A"/>
    <property type="match status" value="1"/>
</dbReference>
<evidence type="ECO:0000256" key="10">
    <source>
        <dbReference type="SAM" id="Phobius"/>
    </source>
</evidence>
<evidence type="ECO:0000256" key="8">
    <source>
        <dbReference type="ARBA" id="ARBA00022989"/>
    </source>
</evidence>
<keyword evidence="2" id="KW-0597">Phosphoprotein</keyword>
<dbReference type="GO" id="GO:0016887">
    <property type="term" value="F:ATP hydrolysis activity"/>
    <property type="evidence" value="ECO:0007669"/>
    <property type="project" value="InterPro"/>
</dbReference>
<dbReference type="PRINTS" id="PR00120">
    <property type="entry name" value="HATPASE"/>
</dbReference>
<evidence type="ECO:0000256" key="4">
    <source>
        <dbReference type="ARBA" id="ARBA00022741"/>
    </source>
</evidence>
<dbReference type="Gene3D" id="1.20.1110.10">
    <property type="entry name" value="Calcium-transporting ATPase, transmembrane domain"/>
    <property type="match status" value="1"/>
</dbReference>
<reference evidence="12 13" key="1">
    <citation type="submission" date="2017-03" db="EMBL/GenBank/DDBJ databases">
        <title>Complete genome sequence of Candidatus 'Thiodictyon syntrophicum' sp. nov. strain Cad16T, a photolithoautotroph purple sulfur bacterium isolated from an alpine meromictic lake.</title>
        <authorList>
            <person name="Luedin S.M."/>
            <person name="Pothier J.F."/>
            <person name="Danza F."/>
            <person name="Storelli N."/>
            <person name="Wittwer M."/>
            <person name="Tonolla M."/>
        </authorList>
    </citation>
    <scope>NUCLEOTIDE SEQUENCE [LARGE SCALE GENOMIC DNA]</scope>
    <source>
        <strain evidence="12 13">Cad16T</strain>
    </source>
</reference>
<evidence type="ECO:0000313" key="12">
    <source>
        <dbReference type="EMBL" id="AUB82150.1"/>
    </source>
</evidence>
<feature type="transmembrane region" description="Helical" evidence="10">
    <location>
        <begin position="1019"/>
        <end position="1041"/>
    </location>
</feature>
<sequence>MTPLLEFARLHWVWGLDALGLALLVGYQLYASGVFRRHPECTHRGRSNRLRRAWVESVRADGKDMLAIATLRNWVMSTTMFASTCILIGLGIMGLTFGGLDLADLSQALSWVPSQADAVRVKLLLLAAVFFSGFMLFLLALRYYNQGGFVINLPDGFFSGPPAQPIADTLDRAGGYYNSGTRVFILALPFVLWLIGPDWFLGGVSIALLLLYRFDFHDERAPRRAPAVPLAGLGVGAPHALPVAEVFAALHSGPAGLATAEAAKRLAAVGPNRLQAAPKTGPILRFFKHFNDSLIYILLAGALVTALLGQWVDTGVILAVTLINAVIGFIQEGKAEQALAGIRTMLALRTHCRRDGQWVRLDAADLVPGDTVRLVAGDRVPADLRLSEAASLRIDESALTGESIPADKGTDPVDQSAGIGDRGGVAYAGTLVAGGSGLGVVTGTGARTELGRIGQLIAQVQTLDTPLTRQMAAFGRVLALVIVAMAAGMFLIGWQLHEFPLGDLAMAAIAFAVAAIPEGLPAILTITLALGVQRMAQRNAITRRLPAVETLGSVTVICTDKTGTLTRNEMTVRHVVTRVRQYQVSGIGYAPDGLVRHAGQTITLAETPDLLALIEVAALCNDAGIAEDDGHWKVIGEPTEGALCTLARKAGFTPGKARRLAVIPFDSTAKIMATLHQIPRTGLRLLVKGAPGPVLERCTSQRAADGRDEPLDTAYWVGQVDALGAQGLRVLAAAAGTPPDGKTDLSPADLDGGLVFLGLVGIVDPPRPEAVAAIAAFRQAGIRVKMITGDHPGTAIAIGREMGIGDGSRAVTGAELEAADDAALRQIVQNYDVFARTSPEHKLRLVQALQANGEVVAMTGDGVNDAPALKRADVGVAMGIKGTEATKEAAAIVLADDNFASIEHAVEQGRTIYDNLRKSIVFLLPTNGAQALVILVAVLFGLALPLAPVQILWVNMVVAVTLSLALAFEPAETGLMQRPPRRPDAPILGARLLWRIALVSLLIGGATIAVFLFERGQGLAMASAQTMAVTTLVLAQAGFLFNCRSLTESSLRPRLWFTNPAVWLSVGLLIVLQGLFVYVPVMNLWFHTAPLAAREWLLPIGVGLAIFLLVEVEKALARWLAPSPPPTARFITRLPGNGTGEASSRHELNYLKASHP</sequence>
<dbReference type="FunFam" id="2.70.150.10:FF:000160">
    <property type="entry name" value="Sarcoplasmic/endoplasmic reticulum calcium ATPase 1"/>
    <property type="match status" value="1"/>
</dbReference>
<feature type="transmembrane region" description="Helical" evidence="10">
    <location>
        <begin position="920"/>
        <end position="944"/>
    </location>
</feature>
<dbReference type="InterPro" id="IPR001757">
    <property type="entry name" value="P_typ_ATPase"/>
</dbReference>
<dbReference type="SUPFAM" id="SSF56784">
    <property type="entry name" value="HAD-like"/>
    <property type="match status" value="1"/>
</dbReference>
<feature type="transmembrane region" description="Helical" evidence="10">
    <location>
        <begin position="293"/>
        <end position="309"/>
    </location>
</feature>
<evidence type="ECO:0000256" key="1">
    <source>
        <dbReference type="ARBA" id="ARBA00004127"/>
    </source>
</evidence>
<dbReference type="OrthoDB" id="9814270at2"/>
<feature type="transmembrane region" description="Helical" evidence="10">
    <location>
        <begin position="477"/>
        <end position="496"/>
    </location>
</feature>
<feature type="transmembrane region" description="Helical" evidence="10">
    <location>
        <begin position="190"/>
        <end position="214"/>
    </location>
</feature>
<keyword evidence="8 10" id="KW-1133">Transmembrane helix</keyword>
<dbReference type="InterPro" id="IPR004014">
    <property type="entry name" value="ATPase_P-typ_cation-transptr_N"/>
</dbReference>
<feature type="transmembrane region" description="Helical" evidence="10">
    <location>
        <begin position="80"/>
        <end position="102"/>
    </location>
</feature>
<dbReference type="Pfam" id="PF00689">
    <property type="entry name" value="Cation_ATPase_C"/>
    <property type="match status" value="1"/>
</dbReference>
<dbReference type="PROSITE" id="PS00154">
    <property type="entry name" value="ATPASE_E1_E2"/>
    <property type="match status" value="1"/>
</dbReference>
<dbReference type="GO" id="GO:0012505">
    <property type="term" value="C:endomembrane system"/>
    <property type="evidence" value="ECO:0007669"/>
    <property type="project" value="UniProtKB-SubCell"/>
</dbReference>
<dbReference type="CDD" id="cd02080">
    <property type="entry name" value="P-type_ATPase_cation"/>
    <property type="match status" value="1"/>
</dbReference>
<dbReference type="GO" id="GO:0015662">
    <property type="term" value="F:P-type ion transporter activity"/>
    <property type="evidence" value="ECO:0007669"/>
    <property type="project" value="UniProtKB-ARBA"/>
</dbReference>
<dbReference type="GO" id="GO:0016020">
    <property type="term" value="C:membrane"/>
    <property type="evidence" value="ECO:0007669"/>
    <property type="project" value="InterPro"/>
</dbReference>
<dbReference type="SFLD" id="SFLDF00027">
    <property type="entry name" value="p-type_atpase"/>
    <property type="match status" value="1"/>
</dbReference>
<dbReference type="Pfam" id="PF00122">
    <property type="entry name" value="E1-E2_ATPase"/>
    <property type="match status" value="1"/>
</dbReference>
<keyword evidence="4" id="KW-0547">Nucleotide-binding</keyword>
<dbReference type="Proteomes" id="UP000232638">
    <property type="component" value="Chromosome"/>
</dbReference>
<evidence type="ECO:0000256" key="2">
    <source>
        <dbReference type="ARBA" id="ARBA00022553"/>
    </source>
</evidence>
<protein>
    <submittedName>
        <fullName evidence="12">Carbonate dehydratase</fullName>
    </submittedName>
</protein>
<dbReference type="InterPro" id="IPR023214">
    <property type="entry name" value="HAD_sf"/>
</dbReference>
<dbReference type="InterPro" id="IPR018303">
    <property type="entry name" value="ATPase_P-typ_P_site"/>
</dbReference>
<evidence type="ECO:0000313" key="13">
    <source>
        <dbReference type="Proteomes" id="UP000232638"/>
    </source>
</evidence>
<name>A0A2K8U995_9GAMM</name>
<dbReference type="Gene3D" id="3.40.1110.10">
    <property type="entry name" value="Calcium-transporting ATPase, cytoplasmic domain N"/>
    <property type="match status" value="1"/>
</dbReference>
<dbReference type="Pfam" id="PF08282">
    <property type="entry name" value="Hydrolase_3"/>
    <property type="match status" value="1"/>
</dbReference>